<dbReference type="Proteomes" id="UP001189429">
    <property type="component" value="Unassembled WGS sequence"/>
</dbReference>
<dbReference type="EMBL" id="CAUYUJ010005324">
    <property type="protein sequence ID" value="CAK0813197.1"/>
    <property type="molecule type" value="Genomic_DNA"/>
</dbReference>
<keyword evidence="2" id="KW-1133">Transmembrane helix</keyword>
<reference evidence="3" key="1">
    <citation type="submission" date="2023-10" db="EMBL/GenBank/DDBJ databases">
        <authorList>
            <person name="Chen Y."/>
            <person name="Shah S."/>
            <person name="Dougan E. K."/>
            <person name="Thang M."/>
            <person name="Chan C."/>
        </authorList>
    </citation>
    <scope>NUCLEOTIDE SEQUENCE [LARGE SCALE GENOMIC DNA]</scope>
</reference>
<feature type="transmembrane region" description="Helical" evidence="2">
    <location>
        <begin position="238"/>
        <end position="258"/>
    </location>
</feature>
<organism evidence="3 4">
    <name type="scientific">Prorocentrum cordatum</name>
    <dbReference type="NCBI Taxonomy" id="2364126"/>
    <lineage>
        <taxon>Eukaryota</taxon>
        <taxon>Sar</taxon>
        <taxon>Alveolata</taxon>
        <taxon>Dinophyceae</taxon>
        <taxon>Prorocentrales</taxon>
        <taxon>Prorocentraceae</taxon>
        <taxon>Prorocentrum</taxon>
    </lineage>
</organism>
<feature type="transmembrane region" description="Helical" evidence="2">
    <location>
        <begin position="181"/>
        <end position="201"/>
    </location>
</feature>
<evidence type="ECO:0000256" key="2">
    <source>
        <dbReference type="SAM" id="Phobius"/>
    </source>
</evidence>
<name>A0ABN9R5U7_9DINO</name>
<proteinExistence type="predicted"/>
<accession>A0ABN9R5U7</accession>
<feature type="transmembrane region" description="Helical" evidence="2">
    <location>
        <begin position="213"/>
        <end position="232"/>
    </location>
</feature>
<sequence length="280" mass="30806">MAMWSAKVQDALSELTAEEVEEAEEVLSSDPSAPVAPGGGNASKLLAPDGGNASDGAKKHRVALDPRKFGDLLAQAQNMDLGEADGSKCCLEGPNSKVHSRSRAVNRSRILDKLKSNGNGNYSNVDPEEEIGEMIVKVNKVLNVLMRAGHRGSHPGHLRNKVHPVHPRPGGFKLFFQSVALFDWCLLSFFIVIWFVAYSFLLKWKNRRNYHGATLGGWLVMAVLFGLVIWMRQGESSATLWVSGFILELIFLIENVFVCPHFMFSASLLQCFCPPLPADV</sequence>
<evidence type="ECO:0000313" key="3">
    <source>
        <dbReference type="EMBL" id="CAK0813197.1"/>
    </source>
</evidence>
<evidence type="ECO:0000256" key="1">
    <source>
        <dbReference type="SAM" id="MobiDB-lite"/>
    </source>
</evidence>
<gene>
    <name evidence="3" type="ORF">PCOR1329_LOCUS17207</name>
</gene>
<keyword evidence="2" id="KW-0472">Membrane</keyword>
<evidence type="ECO:0000313" key="4">
    <source>
        <dbReference type="Proteomes" id="UP001189429"/>
    </source>
</evidence>
<protein>
    <submittedName>
        <fullName evidence="3">Uncharacterized protein</fullName>
    </submittedName>
</protein>
<feature type="region of interest" description="Disordered" evidence="1">
    <location>
        <begin position="15"/>
        <end position="59"/>
    </location>
</feature>
<keyword evidence="4" id="KW-1185">Reference proteome</keyword>
<keyword evidence="2" id="KW-0812">Transmembrane</keyword>
<comment type="caution">
    <text evidence="3">The sequence shown here is derived from an EMBL/GenBank/DDBJ whole genome shotgun (WGS) entry which is preliminary data.</text>
</comment>
<feature type="compositionally biased region" description="Acidic residues" evidence="1">
    <location>
        <begin position="16"/>
        <end position="27"/>
    </location>
</feature>